<reference evidence="2 3" key="1">
    <citation type="submission" date="2014-02" db="EMBL/GenBank/DDBJ databases">
        <title>Draft genome sequence of Lysinibacillus odysseyi NBRC 100172.</title>
        <authorList>
            <person name="Zhang F."/>
            <person name="Wang G."/>
            <person name="Zhang L."/>
        </authorList>
    </citation>
    <scope>NUCLEOTIDE SEQUENCE [LARGE SCALE GENOMIC DNA]</scope>
    <source>
        <strain evidence="2 3">NBRC 100172</strain>
    </source>
</reference>
<sequence length="154" mass="16766">MAAEITKQQKKGLMGCLGCFGILFIALCIIIIVAINNAGKEEQLTDEERAEINNIISEFEGNTGDYIAATNGVVKRIEMLDIKDSDTFSVHVYIDEASWAKSTESEKASVAATIGRQMEQLAAPTKIYMSIISDANGDKLASPKITSEGYKIIR</sequence>
<dbReference type="Proteomes" id="UP000030437">
    <property type="component" value="Unassembled WGS sequence"/>
</dbReference>
<dbReference type="STRING" id="1220589.CD32_01625"/>
<keyword evidence="3" id="KW-1185">Reference proteome</keyword>
<dbReference type="EMBL" id="JPVP01000040">
    <property type="protein sequence ID" value="KGR88389.1"/>
    <property type="molecule type" value="Genomic_DNA"/>
</dbReference>
<gene>
    <name evidence="2" type="ORF">CD32_01625</name>
</gene>
<evidence type="ECO:0000256" key="1">
    <source>
        <dbReference type="SAM" id="Phobius"/>
    </source>
</evidence>
<comment type="caution">
    <text evidence="2">The sequence shown here is derived from an EMBL/GenBank/DDBJ whole genome shotgun (WGS) entry which is preliminary data.</text>
</comment>
<dbReference type="AlphaFoldDB" id="A0A0A3IUG2"/>
<keyword evidence="1" id="KW-0812">Transmembrane</keyword>
<evidence type="ECO:0000313" key="3">
    <source>
        <dbReference type="Proteomes" id="UP000030437"/>
    </source>
</evidence>
<feature type="transmembrane region" description="Helical" evidence="1">
    <location>
        <begin position="12"/>
        <end position="35"/>
    </location>
</feature>
<dbReference type="RefSeq" id="WP_036150463.1">
    <property type="nucleotide sequence ID" value="NZ_AVCX01000023.1"/>
</dbReference>
<protein>
    <submittedName>
        <fullName evidence="2">Uncharacterized protein</fullName>
    </submittedName>
</protein>
<organism evidence="2 3">
    <name type="scientific">Lysinibacillus odysseyi 34hs-1 = NBRC 100172</name>
    <dbReference type="NCBI Taxonomy" id="1220589"/>
    <lineage>
        <taxon>Bacteria</taxon>
        <taxon>Bacillati</taxon>
        <taxon>Bacillota</taxon>
        <taxon>Bacilli</taxon>
        <taxon>Bacillales</taxon>
        <taxon>Bacillaceae</taxon>
        <taxon>Lysinibacillus</taxon>
    </lineage>
</organism>
<evidence type="ECO:0000313" key="2">
    <source>
        <dbReference type="EMBL" id="KGR88389.1"/>
    </source>
</evidence>
<accession>A0A0A3IUG2</accession>
<keyword evidence="1" id="KW-0472">Membrane</keyword>
<proteinExistence type="predicted"/>
<name>A0A0A3IUG2_9BACI</name>
<keyword evidence="1" id="KW-1133">Transmembrane helix</keyword>